<dbReference type="RefSeq" id="XP_013427396.1">
    <property type="nucleotide sequence ID" value="XM_013571942.1"/>
</dbReference>
<dbReference type="Proteomes" id="UP000027730">
    <property type="component" value="Unassembled WGS sequence"/>
</dbReference>
<keyword evidence="4 9" id="KW-0813">Transport</keyword>
<dbReference type="GO" id="GO:0005737">
    <property type="term" value="C:cytoplasm"/>
    <property type="evidence" value="ECO:0007669"/>
    <property type="project" value="UniProtKB-SubCell"/>
</dbReference>
<dbReference type="STRING" id="1043004.A0A074XFP8"/>
<dbReference type="Gene3D" id="1.20.58.1590">
    <property type="entry name" value="Tethering factor for nuclear proteasome Cut8/Sts1"/>
    <property type="match status" value="1"/>
</dbReference>
<sequence>MNSVISSNPLFAPHLLGTPRPSPSRSGTPRPAASYRLQSHDILIPPTECFGSDRMSSRKRKASEDDVDDRMSASPTASPAVTGRQLFPASRSTKRSRTAVAAGRPLDLPRLLETLSPDEMRNLLQNICDQNPAIAHEVVTMAPRPSVESTLSVLQKYETTFKESFPFGNRPCSDYTYNRVRQPMMQLIEALKDFTPHFLPPNEPQPTLSLQYLDAVTQIIHRLPTWDTFQHNHAKHEAYDELAQAWALAIRESAKRGGGFHLQYAGWDQKLLKHNEESGGRLQDAVNELRANVTYLGGPTAGSGTPSNFDERAAIRQQILSGTYGPDVSVGIGRW</sequence>
<keyword evidence="12" id="KW-1185">Reference proteome</keyword>
<keyword evidence="6 9" id="KW-0653">Protein transport</keyword>
<dbReference type="GeneID" id="25410412"/>
<dbReference type="PANTHER" id="PTHR28032:SF1">
    <property type="entry name" value="FI02826P"/>
    <property type="match status" value="1"/>
</dbReference>
<dbReference type="PANTHER" id="PTHR28032">
    <property type="entry name" value="FI02826P"/>
    <property type="match status" value="1"/>
</dbReference>
<gene>
    <name evidence="11" type="ORF">M436DRAFT_45898</name>
</gene>
<comment type="subcellular location">
    <subcellularLocation>
        <location evidence="9">Cytoplasm</location>
    </subcellularLocation>
    <subcellularLocation>
        <location evidence="9">Nucleus</location>
    </subcellularLocation>
</comment>
<accession>A0A074XFP8</accession>
<dbReference type="Pfam" id="PF08559">
    <property type="entry name" value="Cut8"/>
    <property type="match status" value="1"/>
</dbReference>
<dbReference type="FunFam" id="1.20.58.1590:FF:000001">
    <property type="entry name" value="Tethering factor for nuclear proteasome STS1"/>
    <property type="match status" value="1"/>
</dbReference>
<dbReference type="GO" id="GO:0031965">
    <property type="term" value="C:nuclear membrane"/>
    <property type="evidence" value="ECO:0007669"/>
    <property type="project" value="TreeGrafter"/>
</dbReference>
<feature type="compositionally biased region" description="Low complexity" evidence="10">
    <location>
        <begin position="17"/>
        <end position="34"/>
    </location>
</feature>
<name>A0A074XFP8_9PEZI</name>
<keyword evidence="7 9" id="KW-0539">Nucleus</keyword>
<dbReference type="InterPro" id="IPR013868">
    <property type="entry name" value="Cut8/Sts1_fam"/>
</dbReference>
<reference evidence="11 12" key="1">
    <citation type="journal article" date="2014" name="BMC Genomics">
        <title>Genome sequencing of four Aureobasidium pullulans varieties: biotechnological potential, stress tolerance, and description of new species.</title>
        <authorList>
            <person name="Gostin Ar C."/>
            <person name="Ohm R.A."/>
            <person name="Kogej T."/>
            <person name="Sonjak S."/>
            <person name="Turk M."/>
            <person name="Zajc J."/>
            <person name="Zalar P."/>
            <person name="Grube M."/>
            <person name="Sun H."/>
            <person name="Han J."/>
            <person name="Sharma A."/>
            <person name="Chiniquy J."/>
            <person name="Ngan C.Y."/>
            <person name="Lipzen A."/>
            <person name="Barry K."/>
            <person name="Grigoriev I.V."/>
            <person name="Gunde-Cimerman N."/>
        </authorList>
    </citation>
    <scope>NUCLEOTIDE SEQUENCE [LARGE SCALE GENOMIC DNA]</scope>
    <source>
        <strain evidence="11 12">CBS 147.97</strain>
    </source>
</reference>
<evidence type="ECO:0000313" key="11">
    <source>
        <dbReference type="EMBL" id="KEQ73431.1"/>
    </source>
</evidence>
<evidence type="ECO:0000256" key="10">
    <source>
        <dbReference type="SAM" id="MobiDB-lite"/>
    </source>
</evidence>
<feature type="region of interest" description="Disordered" evidence="10">
    <location>
        <begin position="1"/>
        <end position="101"/>
    </location>
</feature>
<dbReference type="EMBL" id="KL584709">
    <property type="protein sequence ID" value="KEQ73431.1"/>
    <property type="molecule type" value="Genomic_DNA"/>
</dbReference>
<comment type="function">
    <text evidence="8 9">Involved in ubiquitin-mediated protein degradation. Regulatory factor in the ubiquitin/proteasome pathway that controls the turnover of proteasome substrates. Targets proteasomes to the nucleus and facilitates the degradation of nuclear proteins.</text>
</comment>
<evidence type="ECO:0000256" key="2">
    <source>
        <dbReference type="ARBA" id="ARBA00011464"/>
    </source>
</evidence>
<dbReference type="HOGENOM" id="CLU_033658_0_0_1"/>
<dbReference type="GO" id="GO:0070628">
    <property type="term" value="F:proteasome binding"/>
    <property type="evidence" value="ECO:0007669"/>
    <property type="project" value="TreeGrafter"/>
</dbReference>
<evidence type="ECO:0000256" key="7">
    <source>
        <dbReference type="ARBA" id="ARBA00023242"/>
    </source>
</evidence>
<dbReference type="GO" id="GO:0031144">
    <property type="term" value="P:proteasome localization"/>
    <property type="evidence" value="ECO:0007669"/>
    <property type="project" value="UniProtKB-UniRule"/>
</dbReference>
<evidence type="ECO:0000313" key="12">
    <source>
        <dbReference type="Proteomes" id="UP000027730"/>
    </source>
</evidence>
<evidence type="ECO:0000256" key="9">
    <source>
        <dbReference type="RuleBase" id="RU368013"/>
    </source>
</evidence>
<evidence type="ECO:0000256" key="3">
    <source>
        <dbReference type="ARBA" id="ARBA00016204"/>
    </source>
</evidence>
<proteinExistence type="inferred from homology"/>
<dbReference type="InterPro" id="IPR038422">
    <property type="entry name" value="Cut8/Sts1_sf"/>
</dbReference>
<evidence type="ECO:0000256" key="6">
    <source>
        <dbReference type="ARBA" id="ARBA00022927"/>
    </source>
</evidence>
<dbReference type="GO" id="GO:0071630">
    <property type="term" value="P:nuclear protein quality control by the ubiquitin-proteasome system"/>
    <property type="evidence" value="ECO:0007669"/>
    <property type="project" value="UniProtKB-UniRule"/>
</dbReference>
<evidence type="ECO:0000256" key="1">
    <source>
        <dbReference type="ARBA" id="ARBA00006199"/>
    </source>
</evidence>
<dbReference type="GO" id="GO:0015031">
    <property type="term" value="P:protein transport"/>
    <property type="evidence" value="ECO:0007669"/>
    <property type="project" value="UniProtKB-UniRule"/>
</dbReference>
<comment type="similarity">
    <text evidence="1 9">Belongs to the cut8/STS1 family.</text>
</comment>
<keyword evidence="5 9" id="KW-0963">Cytoplasm</keyword>
<dbReference type="AlphaFoldDB" id="A0A074XFP8"/>
<evidence type="ECO:0000256" key="5">
    <source>
        <dbReference type="ARBA" id="ARBA00022490"/>
    </source>
</evidence>
<evidence type="ECO:0000256" key="4">
    <source>
        <dbReference type="ARBA" id="ARBA00022448"/>
    </source>
</evidence>
<evidence type="ECO:0000256" key="8">
    <source>
        <dbReference type="ARBA" id="ARBA00025651"/>
    </source>
</evidence>
<dbReference type="OrthoDB" id="10061064at2759"/>
<comment type="subunit">
    <text evidence="2 9">Binds the proteasome.</text>
</comment>
<protein>
    <recommendedName>
        <fullName evidence="3 9">Tethering factor for nuclear proteasome STS1</fullName>
    </recommendedName>
</protein>
<organism evidence="11 12">
    <name type="scientific">Aureobasidium namibiae CBS 147.97</name>
    <dbReference type="NCBI Taxonomy" id="1043004"/>
    <lineage>
        <taxon>Eukaryota</taxon>
        <taxon>Fungi</taxon>
        <taxon>Dikarya</taxon>
        <taxon>Ascomycota</taxon>
        <taxon>Pezizomycotina</taxon>
        <taxon>Dothideomycetes</taxon>
        <taxon>Dothideomycetidae</taxon>
        <taxon>Dothideales</taxon>
        <taxon>Saccotheciaceae</taxon>
        <taxon>Aureobasidium</taxon>
    </lineage>
</organism>